<proteinExistence type="evidence at transcript level"/>
<organism evidence="4">
    <name type="scientific">Ixodes ricinus</name>
    <name type="common">Common tick</name>
    <name type="synonym">Acarus ricinus</name>
    <dbReference type="NCBI Taxonomy" id="34613"/>
    <lineage>
        <taxon>Eukaryota</taxon>
        <taxon>Metazoa</taxon>
        <taxon>Ecdysozoa</taxon>
        <taxon>Arthropoda</taxon>
        <taxon>Chelicerata</taxon>
        <taxon>Arachnida</taxon>
        <taxon>Acari</taxon>
        <taxon>Parasitiformes</taxon>
        <taxon>Ixodida</taxon>
        <taxon>Ixodoidea</taxon>
        <taxon>Ixodidae</taxon>
        <taxon>Ixodinae</taxon>
        <taxon>Ixodes</taxon>
    </lineage>
</organism>
<keyword evidence="3" id="KW-0812">Transmembrane</keyword>
<evidence type="ECO:0000256" key="3">
    <source>
        <dbReference type="SAM" id="Phobius"/>
    </source>
</evidence>
<dbReference type="SUPFAM" id="SSF51735">
    <property type="entry name" value="NAD(P)-binding Rossmann-fold domains"/>
    <property type="match status" value="1"/>
</dbReference>
<evidence type="ECO:0000313" key="4">
    <source>
        <dbReference type="EMBL" id="JAA69546.1"/>
    </source>
</evidence>
<accession>A0A0K8REN4</accession>
<keyword evidence="3" id="KW-0472">Membrane</keyword>
<evidence type="ECO:0000256" key="1">
    <source>
        <dbReference type="ARBA" id="ARBA00023002"/>
    </source>
</evidence>
<dbReference type="Pfam" id="PF00106">
    <property type="entry name" value="adh_short"/>
    <property type="match status" value="1"/>
</dbReference>
<dbReference type="InterPro" id="IPR002347">
    <property type="entry name" value="SDR_fam"/>
</dbReference>
<dbReference type="PRINTS" id="PR00081">
    <property type="entry name" value="GDHRDH"/>
</dbReference>
<dbReference type="AlphaFoldDB" id="A0A0K8REN4"/>
<dbReference type="Gene3D" id="3.40.50.720">
    <property type="entry name" value="NAD(P)-binding Rossmann-like Domain"/>
    <property type="match status" value="1"/>
</dbReference>
<sequence>MDICTVLYFAGALLVLFFVWYKFADADFSLLLLMKFGRGVETLQGKVIWITGASSGIGEHLAYTLAKVGVDLALSGTNVKNLTSVQEKCLEIGKKKGTRVLLVPFNVRDFSIHEQQLSKVTDFYGKVDVLVNNAGLCRNAMFESDSSQEFERDLFDVNVFGPVSLARLVVRHFKQRQHRGQIVVTSSMAGRTGIINASAYCASKHAVHGYFQTLALEGGLSAYGPDVTIACPGPVETRMWTAIPKSFQLEAMSTSRCAQLIAIAMANKVGEAWIMANPLLLLMYTPRVLKRWAYKLLPRSKARKNGE</sequence>
<dbReference type="PROSITE" id="PS00061">
    <property type="entry name" value="ADH_SHORT"/>
    <property type="match status" value="1"/>
</dbReference>
<dbReference type="PRINTS" id="PR00080">
    <property type="entry name" value="SDRFAMILY"/>
</dbReference>
<name>A0A0K8REN4_IXORI</name>
<keyword evidence="1" id="KW-0560">Oxidoreductase</keyword>
<comment type="similarity">
    <text evidence="2">Belongs to the short-chain dehydrogenases/reductases (SDR) family.</text>
</comment>
<protein>
    <submittedName>
        <fullName evidence="4">Putative dehydrogenase</fullName>
    </submittedName>
</protein>
<dbReference type="InterPro" id="IPR053011">
    <property type="entry name" value="SDR_family_member_7"/>
</dbReference>
<reference evidence="4" key="1">
    <citation type="submission" date="2012-12" db="EMBL/GenBank/DDBJ databases">
        <title>Identification and characterization of a phenylalanine ammonia-lyase gene family in Isatis indigotica Fort.</title>
        <authorList>
            <person name="Liu Q."/>
            <person name="Chen J."/>
            <person name="Zhou X."/>
            <person name="Di P."/>
            <person name="Xiao Y."/>
            <person name="Xuan H."/>
            <person name="Zhang L."/>
            <person name="Chen W."/>
        </authorList>
    </citation>
    <scope>NUCLEOTIDE SEQUENCE</scope>
    <source>
        <tissue evidence="4">Salivary gland</tissue>
    </source>
</reference>
<feature type="transmembrane region" description="Helical" evidence="3">
    <location>
        <begin position="6"/>
        <end position="24"/>
    </location>
</feature>
<dbReference type="InterPro" id="IPR020904">
    <property type="entry name" value="Sc_DH/Rdtase_CS"/>
</dbReference>
<dbReference type="EMBL" id="GADI01004262">
    <property type="protein sequence ID" value="JAA69546.1"/>
    <property type="molecule type" value="mRNA"/>
</dbReference>
<evidence type="ECO:0000256" key="2">
    <source>
        <dbReference type="RuleBase" id="RU000363"/>
    </source>
</evidence>
<dbReference type="GO" id="GO:0016491">
    <property type="term" value="F:oxidoreductase activity"/>
    <property type="evidence" value="ECO:0007669"/>
    <property type="project" value="UniProtKB-KW"/>
</dbReference>
<keyword evidence="3" id="KW-1133">Transmembrane helix</keyword>
<dbReference type="PANTHER" id="PTHR44269">
    <property type="entry name" value="DEHYDROGENASE/REDUCTASE SDR FAMILY MEMBER 7-RELATED"/>
    <property type="match status" value="1"/>
</dbReference>
<dbReference type="PANTHER" id="PTHR44269:SF2">
    <property type="entry name" value="DEHYDROGENASE_REDUCTASE SDR FAMILY MEMBER 7"/>
    <property type="match status" value="1"/>
</dbReference>
<dbReference type="InterPro" id="IPR036291">
    <property type="entry name" value="NAD(P)-bd_dom_sf"/>
</dbReference>